<dbReference type="RefSeq" id="WP_209640219.1">
    <property type="nucleotide sequence ID" value="NZ_JAGINW010000001.1"/>
</dbReference>
<sequence>MGTTYTYLVADLRTGTIVDELPLTGVSFDKKLNDTGSFRGQLPVTDPMIRDREPRLLTEPGRTAIYVNRDGELLWGGIIWATRYGASSGVLEIGASDFLSYFEHRFVLHPDLTSTMTYTDVDQIVIARRVLEIAQSHTGGNMDLTFIGTQSSPITRTVSYGPNELKPVADLLRDLANAEDGLDFTFDVRYDGSGEPERVVRFGYPRIGQPGAPHVWEHGANLIDFTWPRDAASMVTRLIAQGTADDNAPLTSIASDNAAHQAGWPLLEDTSQVDSKTLAEVAAHARGELAARRRPVVLPELTVRADLDPVVGTYSVGDDVRIIIDDPFFAEEQLDVTMRLVGYEVTPGDDAGQEEVKLTVTSILEPE</sequence>
<reference evidence="1 2" key="1">
    <citation type="submission" date="2021-03" db="EMBL/GenBank/DDBJ databases">
        <title>Sequencing the genomes of 1000 actinobacteria strains.</title>
        <authorList>
            <person name="Klenk H.-P."/>
        </authorList>
    </citation>
    <scope>NUCLEOTIDE SEQUENCE [LARGE SCALE GENOMIC DNA]</scope>
    <source>
        <strain evidence="1 2">DSM 46670</strain>
    </source>
</reference>
<organism evidence="1 2">
    <name type="scientific">Kibdelosporangium banguiense</name>
    <dbReference type="NCBI Taxonomy" id="1365924"/>
    <lineage>
        <taxon>Bacteria</taxon>
        <taxon>Bacillati</taxon>
        <taxon>Actinomycetota</taxon>
        <taxon>Actinomycetes</taxon>
        <taxon>Pseudonocardiales</taxon>
        <taxon>Pseudonocardiaceae</taxon>
        <taxon>Kibdelosporangium</taxon>
    </lineage>
</organism>
<gene>
    <name evidence="1" type="ORF">JOF56_003977</name>
</gene>
<keyword evidence="2" id="KW-1185">Reference proteome</keyword>
<evidence type="ECO:0000313" key="2">
    <source>
        <dbReference type="Proteomes" id="UP001519332"/>
    </source>
</evidence>
<evidence type="ECO:0008006" key="3">
    <source>
        <dbReference type="Google" id="ProtNLM"/>
    </source>
</evidence>
<name>A0ABS4TGN7_9PSEU</name>
<dbReference type="EMBL" id="JAGINW010000001">
    <property type="protein sequence ID" value="MBP2323592.1"/>
    <property type="molecule type" value="Genomic_DNA"/>
</dbReference>
<evidence type="ECO:0000313" key="1">
    <source>
        <dbReference type="EMBL" id="MBP2323592.1"/>
    </source>
</evidence>
<protein>
    <recommendedName>
        <fullName evidence="3">Minor tail protein</fullName>
    </recommendedName>
</protein>
<dbReference type="Proteomes" id="UP001519332">
    <property type="component" value="Unassembled WGS sequence"/>
</dbReference>
<comment type="caution">
    <text evidence="1">The sequence shown here is derived from an EMBL/GenBank/DDBJ whole genome shotgun (WGS) entry which is preliminary data.</text>
</comment>
<accession>A0ABS4TGN7</accession>
<proteinExistence type="predicted"/>